<protein>
    <submittedName>
        <fullName evidence="1">Uncharacterized protein</fullName>
    </submittedName>
</protein>
<dbReference type="RefSeq" id="WP_311533523.1">
    <property type="nucleotide sequence ID" value="NZ_JAVRHQ010000002.1"/>
</dbReference>
<gene>
    <name evidence="1" type="ORF">RM553_03120</name>
</gene>
<evidence type="ECO:0000313" key="1">
    <source>
        <dbReference type="EMBL" id="MDT0641815.1"/>
    </source>
</evidence>
<name>A0ABU3C6X7_9FLAO</name>
<proteinExistence type="predicted"/>
<keyword evidence="2" id="KW-1185">Reference proteome</keyword>
<evidence type="ECO:0000313" key="2">
    <source>
        <dbReference type="Proteomes" id="UP001262889"/>
    </source>
</evidence>
<dbReference type="EMBL" id="JAVRHQ010000002">
    <property type="protein sequence ID" value="MDT0641815.1"/>
    <property type="molecule type" value="Genomic_DNA"/>
</dbReference>
<sequence>MKIHCAKSGGFMGRLQSCTLELDELNPSENEAFKEVVKKKDLRDENARDSFVYCFSFEENNIPKEINIEESLIQENMQAFIDKVNSKLT</sequence>
<comment type="caution">
    <text evidence="1">The sequence shown here is derived from an EMBL/GenBank/DDBJ whole genome shotgun (WGS) entry which is preliminary data.</text>
</comment>
<organism evidence="1 2">
    <name type="scientific">Autumnicola tepida</name>
    <dbReference type="NCBI Taxonomy" id="3075595"/>
    <lineage>
        <taxon>Bacteria</taxon>
        <taxon>Pseudomonadati</taxon>
        <taxon>Bacteroidota</taxon>
        <taxon>Flavobacteriia</taxon>
        <taxon>Flavobacteriales</taxon>
        <taxon>Flavobacteriaceae</taxon>
        <taxon>Autumnicola</taxon>
    </lineage>
</organism>
<dbReference type="Proteomes" id="UP001262889">
    <property type="component" value="Unassembled WGS sequence"/>
</dbReference>
<dbReference type="Pfam" id="PF20242">
    <property type="entry name" value="Emfourin"/>
    <property type="match status" value="1"/>
</dbReference>
<accession>A0ABU3C6X7</accession>
<reference evidence="1 2" key="1">
    <citation type="submission" date="2023-09" db="EMBL/GenBank/DDBJ databases">
        <authorList>
            <person name="Rey-Velasco X."/>
        </authorList>
    </citation>
    <scope>NUCLEOTIDE SEQUENCE [LARGE SCALE GENOMIC DNA]</scope>
    <source>
        <strain evidence="1 2">F363</strain>
    </source>
</reference>
<dbReference type="InterPro" id="IPR049457">
    <property type="entry name" value="Emfourin"/>
</dbReference>